<gene>
    <name evidence="1" type="ORF">QO011_001989</name>
</gene>
<proteinExistence type="predicted"/>
<keyword evidence="2" id="KW-1185">Reference proteome</keyword>
<name>A0ABU0J3Y4_9HYPH</name>
<dbReference type="RefSeq" id="WP_307270999.1">
    <property type="nucleotide sequence ID" value="NZ_JAUSVX010000003.1"/>
</dbReference>
<sequence length="111" mass="12004">MPAHHQVRIRGSRPGRITLGGVDLVFAEDRLACPTAVPVRALAAALYAQGIDAAAVAEISPGLAAPCRLVRFDTHGNRFVIEEPLPELIALLKLARFESAVHKQGYEVERL</sequence>
<dbReference type="EMBL" id="JAUSVX010000003">
    <property type="protein sequence ID" value="MDQ0468978.1"/>
    <property type="molecule type" value="Genomic_DNA"/>
</dbReference>
<comment type="caution">
    <text evidence="1">The sequence shown here is derived from an EMBL/GenBank/DDBJ whole genome shotgun (WGS) entry which is preliminary data.</text>
</comment>
<protein>
    <submittedName>
        <fullName evidence="1">Uncharacterized protein</fullName>
    </submittedName>
</protein>
<dbReference type="Proteomes" id="UP001242480">
    <property type="component" value="Unassembled WGS sequence"/>
</dbReference>
<organism evidence="1 2">
    <name type="scientific">Labrys wisconsinensis</name>
    <dbReference type="NCBI Taxonomy" id="425677"/>
    <lineage>
        <taxon>Bacteria</taxon>
        <taxon>Pseudomonadati</taxon>
        <taxon>Pseudomonadota</taxon>
        <taxon>Alphaproteobacteria</taxon>
        <taxon>Hyphomicrobiales</taxon>
        <taxon>Xanthobacteraceae</taxon>
        <taxon>Labrys</taxon>
    </lineage>
</organism>
<evidence type="ECO:0000313" key="2">
    <source>
        <dbReference type="Proteomes" id="UP001242480"/>
    </source>
</evidence>
<evidence type="ECO:0000313" key="1">
    <source>
        <dbReference type="EMBL" id="MDQ0468978.1"/>
    </source>
</evidence>
<reference evidence="1 2" key="1">
    <citation type="submission" date="2023-07" db="EMBL/GenBank/DDBJ databases">
        <title>Genomic Encyclopedia of Type Strains, Phase IV (KMG-IV): sequencing the most valuable type-strain genomes for metagenomic binning, comparative biology and taxonomic classification.</title>
        <authorList>
            <person name="Goeker M."/>
        </authorList>
    </citation>
    <scope>NUCLEOTIDE SEQUENCE [LARGE SCALE GENOMIC DNA]</scope>
    <source>
        <strain evidence="1 2">DSM 19619</strain>
    </source>
</reference>
<accession>A0ABU0J3Y4</accession>